<evidence type="ECO:0000256" key="2">
    <source>
        <dbReference type="ARBA" id="ARBA00037999"/>
    </source>
</evidence>
<proteinExistence type="inferred from homology"/>
<accession>A0ABT2JQR9</accession>
<feature type="region of interest" description="Disordered" evidence="4">
    <location>
        <begin position="226"/>
        <end position="247"/>
    </location>
</feature>
<organism evidence="5 6">
    <name type="scientific">Streptomyces gossypii</name>
    <dbReference type="NCBI Taxonomy" id="2883101"/>
    <lineage>
        <taxon>Bacteria</taxon>
        <taxon>Bacillati</taxon>
        <taxon>Actinomycetota</taxon>
        <taxon>Actinomycetes</taxon>
        <taxon>Kitasatosporales</taxon>
        <taxon>Streptomycetaceae</taxon>
        <taxon>Streptomyces</taxon>
    </lineage>
</organism>
<keyword evidence="5" id="KW-0032">Aminotransferase</keyword>
<dbReference type="Gene3D" id="3.40.640.10">
    <property type="entry name" value="Type I PLP-dependent aspartate aminotransferase-like (Major domain)"/>
    <property type="match status" value="1"/>
</dbReference>
<comment type="similarity">
    <text evidence="2 3">Belongs to the DegT/DnrJ/EryC1 family.</text>
</comment>
<sequence length="393" mass="41716">MTPPRRSRGPVNEPASVPFFSQAASFEEQWPEIFRHVSEVFDSGQFSNGGKVAEFEDAMCAYTGARHAIGVSNATDALTLLLRGSGIGPGDDVVVPAFTFVASGTSVVLAGARPVFADIDPVSYALDPDSFERAITPATRAVMPVHLFSQMADMDALGKIADRHGITVLEDSAEAIGMRWNGVHAGLLGAGGVLSFFPAKTLGALGDGGMLLTDDDELAERLRALRNHGRSGTPGTETGRDPLTVGGNSKMDDIQASVLLAKLAGLDGDIARRAELAERFTEGLTGVPGILALPTIVRADSSNPVYYVYLIEVERRDELVAYLAARGIGTETYYPTPLHLQPCFASLGHRPGDFPVAEAASARTLGLPFYPDLVPSAVDRTCAAIREFLEGDR</sequence>
<dbReference type="InterPro" id="IPR015421">
    <property type="entry name" value="PyrdxlP-dep_Trfase_major"/>
</dbReference>
<reference evidence="5 6" key="1">
    <citation type="submission" date="2021-10" db="EMBL/GenBank/DDBJ databases">
        <title>Streptomyces gossypii sp. nov., isolated from soil collected from cotton field.</title>
        <authorList>
            <person name="Ge X."/>
            <person name="Chen X."/>
            <person name="Liu W."/>
        </authorList>
    </citation>
    <scope>NUCLEOTIDE SEQUENCE [LARGE SCALE GENOMIC DNA]</scope>
    <source>
        <strain evidence="5 6">N2-109</strain>
    </source>
</reference>
<dbReference type="CDD" id="cd00616">
    <property type="entry name" value="AHBA_syn"/>
    <property type="match status" value="1"/>
</dbReference>
<keyword evidence="6" id="KW-1185">Reference proteome</keyword>
<dbReference type="PANTHER" id="PTHR30244">
    <property type="entry name" value="TRANSAMINASE"/>
    <property type="match status" value="1"/>
</dbReference>
<evidence type="ECO:0000256" key="3">
    <source>
        <dbReference type="RuleBase" id="RU004508"/>
    </source>
</evidence>
<dbReference type="InterPro" id="IPR015424">
    <property type="entry name" value="PyrdxlP-dep_Trfase"/>
</dbReference>
<dbReference type="EMBL" id="JAJAGO010000003">
    <property type="protein sequence ID" value="MCT2589614.1"/>
    <property type="molecule type" value="Genomic_DNA"/>
</dbReference>
<evidence type="ECO:0000313" key="6">
    <source>
        <dbReference type="Proteomes" id="UP001156389"/>
    </source>
</evidence>
<dbReference type="InterPro" id="IPR015422">
    <property type="entry name" value="PyrdxlP-dep_Trfase_small"/>
</dbReference>
<dbReference type="InterPro" id="IPR000653">
    <property type="entry name" value="DegT/StrS_aminotransferase"/>
</dbReference>
<dbReference type="Pfam" id="PF01041">
    <property type="entry name" value="DegT_DnrJ_EryC1"/>
    <property type="match status" value="1"/>
</dbReference>
<gene>
    <name evidence="5" type="ORF">LHJ74_06695</name>
</gene>
<dbReference type="PIRSF" id="PIRSF000390">
    <property type="entry name" value="PLP_StrS"/>
    <property type="match status" value="1"/>
</dbReference>
<dbReference type="GO" id="GO:0008483">
    <property type="term" value="F:transaminase activity"/>
    <property type="evidence" value="ECO:0007669"/>
    <property type="project" value="UniProtKB-KW"/>
</dbReference>
<comment type="caution">
    <text evidence="5">The sequence shown here is derived from an EMBL/GenBank/DDBJ whole genome shotgun (WGS) entry which is preliminary data.</text>
</comment>
<dbReference type="Proteomes" id="UP001156389">
    <property type="component" value="Unassembled WGS sequence"/>
</dbReference>
<keyword evidence="5" id="KW-0808">Transferase</keyword>
<evidence type="ECO:0000256" key="4">
    <source>
        <dbReference type="SAM" id="MobiDB-lite"/>
    </source>
</evidence>
<evidence type="ECO:0000256" key="1">
    <source>
        <dbReference type="ARBA" id="ARBA00022898"/>
    </source>
</evidence>
<name>A0ABT2JQR9_9ACTN</name>
<dbReference type="Gene3D" id="3.90.1150.10">
    <property type="entry name" value="Aspartate Aminotransferase, domain 1"/>
    <property type="match status" value="1"/>
</dbReference>
<protein>
    <submittedName>
        <fullName evidence="5">DegT/DnrJ/EryC1/StrS family aminotransferase</fullName>
    </submittedName>
</protein>
<keyword evidence="1 3" id="KW-0663">Pyridoxal phosphate</keyword>
<dbReference type="PANTHER" id="PTHR30244:SF36">
    <property type="entry name" value="3-OXO-GLUCOSE-6-PHOSPHATE:GLUTAMATE AMINOTRANSFERASE"/>
    <property type="match status" value="1"/>
</dbReference>
<evidence type="ECO:0000313" key="5">
    <source>
        <dbReference type="EMBL" id="MCT2589614.1"/>
    </source>
</evidence>
<dbReference type="SUPFAM" id="SSF53383">
    <property type="entry name" value="PLP-dependent transferases"/>
    <property type="match status" value="1"/>
</dbReference>